<accession>A0AAD5QBT2</accession>
<keyword evidence="2" id="KW-1185">Reference proteome</keyword>
<organism evidence="1 2">
    <name type="scientific">Parelaphostrongylus tenuis</name>
    <name type="common">Meningeal worm</name>
    <dbReference type="NCBI Taxonomy" id="148309"/>
    <lineage>
        <taxon>Eukaryota</taxon>
        <taxon>Metazoa</taxon>
        <taxon>Ecdysozoa</taxon>
        <taxon>Nematoda</taxon>
        <taxon>Chromadorea</taxon>
        <taxon>Rhabditida</taxon>
        <taxon>Rhabditina</taxon>
        <taxon>Rhabditomorpha</taxon>
        <taxon>Strongyloidea</taxon>
        <taxon>Metastrongylidae</taxon>
        <taxon>Parelaphostrongylus</taxon>
    </lineage>
</organism>
<reference evidence="1" key="1">
    <citation type="submission" date="2021-06" db="EMBL/GenBank/DDBJ databases">
        <title>Parelaphostrongylus tenuis whole genome reference sequence.</title>
        <authorList>
            <person name="Garwood T.J."/>
            <person name="Larsen P.A."/>
            <person name="Fountain-Jones N.M."/>
            <person name="Garbe J.R."/>
            <person name="Macchietto M.G."/>
            <person name="Kania S.A."/>
            <person name="Gerhold R.W."/>
            <person name="Richards J.E."/>
            <person name="Wolf T.M."/>
        </authorList>
    </citation>
    <scope>NUCLEOTIDE SEQUENCE</scope>
    <source>
        <strain evidence="1">MNPRO001-30</strain>
        <tissue evidence="1">Meninges</tissue>
    </source>
</reference>
<dbReference type="Proteomes" id="UP001196413">
    <property type="component" value="Unassembled WGS sequence"/>
</dbReference>
<gene>
    <name evidence="1" type="ORF">KIN20_000800</name>
</gene>
<protein>
    <submittedName>
        <fullName evidence="1">Uncharacterized protein</fullName>
    </submittedName>
</protein>
<comment type="caution">
    <text evidence="1">The sequence shown here is derived from an EMBL/GenBank/DDBJ whole genome shotgun (WGS) entry which is preliminary data.</text>
</comment>
<proteinExistence type="predicted"/>
<dbReference type="EMBL" id="JAHQIW010000116">
    <property type="protein sequence ID" value="KAJ1346108.1"/>
    <property type="molecule type" value="Genomic_DNA"/>
</dbReference>
<sequence>MVGTICFPQERKRKYLTIKLDRTKTDQTQGSTNTALRTQQDNTSAAKRKSFNYIDICKEIDRILRKE</sequence>
<evidence type="ECO:0000313" key="2">
    <source>
        <dbReference type="Proteomes" id="UP001196413"/>
    </source>
</evidence>
<dbReference type="AlphaFoldDB" id="A0AAD5QBT2"/>
<name>A0AAD5QBT2_PARTN</name>
<evidence type="ECO:0000313" key="1">
    <source>
        <dbReference type="EMBL" id="KAJ1346108.1"/>
    </source>
</evidence>